<dbReference type="Pfam" id="PF13360">
    <property type="entry name" value="PQQ_2"/>
    <property type="match status" value="1"/>
</dbReference>
<accession>A0A7V8VEC0</accession>
<evidence type="ECO:0000313" key="2">
    <source>
        <dbReference type="EMBL" id="MBA2226469.1"/>
    </source>
</evidence>
<dbReference type="Proteomes" id="UP000542342">
    <property type="component" value="Unassembled WGS sequence"/>
</dbReference>
<organism evidence="2 3">
    <name type="scientific">Thermogemmata fonticola</name>
    <dbReference type="NCBI Taxonomy" id="2755323"/>
    <lineage>
        <taxon>Bacteria</taxon>
        <taxon>Pseudomonadati</taxon>
        <taxon>Planctomycetota</taxon>
        <taxon>Planctomycetia</taxon>
        <taxon>Gemmatales</taxon>
        <taxon>Gemmataceae</taxon>
        <taxon>Thermogemmata</taxon>
    </lineage>
</organism>
<feature type="domain" description="Pyrrolo-quinoline quinone repeat" evidence="1">
    <location>
        <begin position="45"/>
        <end position="217"/>
    </location>
</feature>
<gene>
    <name evidence="2" type="ORF">H0921_09890</name>
</gene>
<keyword evidence="3" id="KW-1185">Reference proteome</keyword>
<dbReference type="PANTHER" id="PTHR34512:SF30">
    <property type="entry name" value="OUTER MEMBRANE PROTEIN ASSEMBLY FACTOR BAMB"/>
    <property type="match status" value="1"/>
</dbReference>
<dbReference type="InterPro" id="IPR015943">
    <property type="entry name" value="WD40/YVTN_repeat-like_dom_sf"/>
</dbReference>
<sequence length="335" mass="36225">MTGAVAHALPHPLEERWQFRTGDAIEGAPAIVGQQVFVASLDKHLYALELPTGKLLWKTRLGPMKAAPTVHKNLVFIGDLEGTFYCLDATTGKIRWKFAADGEIHAAANIYNDHIIFGAHDSQLYCLNSEGKKIWSVSIDGPINAAAPIHDHRAFATGCSDGVVHIVDLRTGKEIGSIALGGETVSTPAVVGNRLIVTMISHQIVVADIQKRDKLWTFEPPRRAMPFYSSPAVAQNIVVAGSRDRKVYALDITTGKKLWDFATEGHVDASPVIAADKVYVGCLSRDGHFYVLDLKTGQKLQEILLDAPITSSAGIGSDCLCVGTDRGVLYCLGKK</sequence>
<dbReference type="PANTHER" id="PTHR34512">
    <property type="entry name" value="CELL SURFACE PROTEIN"/>
    <property type="match status" value="1"/>
</dbReference>
<dbReference type="SMART" id="SM00564">
    <property type="entry name" value="PQQ"/>
    <property type="match status" value="7"/>
</dbReference>
<name>A0A7V8VEC0_9BACT</name>
<dbReference type="InterPro" id="IPR011047">
    <property type="entry name" value="Quinoprotein_ADH-like_sf"/>
</dbReference>
<evidence type="ECO:0000313" key="3">
    <source>
        <dbReference type="Proteomes" id="UP000542342"/>
    </source>
</evidence>
<dbReference type="EMBL" id="JACEFB010000006">
    <property type="protein sequence ID" value="MBA2226469.1"/>
    <property type="molecule type" value="Genomic_DNA"/>
</dbReference>
<reference evidence="2 3" key="1">
    <citation type="submission" date="2020-07" db="EMBL/GenBank/DDBJ databases">
        <title>Thermogemmata thermophila gen. nov., sp. nov., a novel moderate thermophilic planctomycete from a Kamchatka hot spring.</title>
        <authorList>
            <person name="Elcheninov A.G."/>
            <person name="Podosokorskaya O.A."/>
            <person name="Kovaleva O.L."/>
            <person name="Novikov A."/>
            <person name="Bonch-Osmolovskaya E.A."/>
            <person name="Toshchakov S.V."/>
            <person name="Kublanov I.V."/>
        </authorList>
    </citation>
    <scope>NUCLEOTIDE SEQUENCE [LARGE SCALE GENOMIC DNA]</scope>
    <source>
        <strain evidence="2 3">2918</strain>
    </source>
</reference>
<proteinExistence type="predicted"/>
<dbReference type="InterPro" id="IPR002372">
    <property type="entry name" value="PQQ_rpt_dom"/>
</dbReference>
<dbReference type="RefSeq" id="WP_194537910.1">
    <property type="nucleotide sequence ID" value="NZ_JACEFB010000006.1"/>
</dbReference>
<comment type="caution">
    <text evidence="2">The sequence shown here is derived from an EMBL/GenBank/DDBJ whole genome shotgun (WGS) entry which is preliminary data.</text>
</comment>
<dbReference type="SUPFAM" id="SSF50998">
    <property type="entry name" value="Quinoprotein alcohol dehydrogenase-like"/>
    <property type="match status" value="2"/>
</dbReference>
<evidence type="ECO:0000259" key="1">
    <source>
        <dbReference type="Pfam" id="PF13360"/>
    </source>
</evidence>
<dbReference type="Gene3D" id="2.130.10.10">
    <property type="entry name" value="YVTN repeat-like/Quinoprotein amine dehydrogenase"/>
    <property type="match status" value="2"/>
</dbReference>
<dbReference type="AlphaFoldDB" id="A0A7V8VEC0"/>
<protein>
    <submittedName>
        <fullName evidence="2">PQQ-binding-like beta-propeller repeat protein</fullName>
    </submittedName>
</protein>
<dbReference type="InterPro" id="IPR018391">
    <property type="entry name" value="PQQ_b-propeller_rpt"/>
</dbReference>